<dbReference type="Proteomes" id="UP000441404">
    <property type="component" value="Unassembled WGS sequence"/>
</dbReference>
<keyword evidence="2" id="KW-0479">Metal-binding</keyword>
<gene>
    <name evidence="7" type="ORF">GHO39_03195</name>
    <name evidence="6" type="ORF">GHO40_10095</name>
</gene>
<organism evidence="6 8">
    <name type="scientific">Pseudomonas helleri</name>
    <dbReference type="NCBI Taxonomy" id="1608996"/>
    <lineage>
        <taxon>Bacteria</taxon>
        <taxon>Pseudomonadati</taxon>
        <taxon>Pseudomonadota</taxon>
        <taxon>Gammaproteobacteria</taxon>
        <taxon>Pseudomonadales</taxon>
        <taxon>Pseudomonadaceae</taxon>
        <taxon>Pseudomonas</taxon>
    </lineage>
</organism>
<evidence type="ECO:0000256" key="4">
    <source>
        <dbReference type="ARBA" id="ARBA00023239"/>
    </source>
</evidence>
<evidence type="ECO:0000313" key="7">
    <source>
        <dbReference type="EMBL" id="MQT88163.1"/>
    </source>
</evidence>
<dbReference type="PANTHER" id="PTHR33337">
    <property type="entry name" value="GFA DOMAIN-CONTAINING PROTEIN"/>
    <property type="match status" value="1"/>
</dbReference>
<dbReference type="GO" id="GO:0046872">
    <property type="term" value="F:metal ion binding"/>
    <property type="evidence" value="ECO:0007669"/>
    <property type="project" value="UniProtKB-KW"/>
</dbReference>
<keyword evidence="4" id="KW-0456">Lyase</keyword>
<evidence type="ECO:0000256" key="3">
    <source>
        <dbReference type="ARBA" id="ARBA00022833"/>
    </source>
</evidence>
<evidence type="ECO:0000256" key="1">
    <source>
        <dbReference type="ARBA" id="ARBA00005495"/>
    </source>
</evidence>
<dbReference type="RefSeq" id="WP_153326666.1">
    <property type="nucleotide sequence ID" value="NZ_WIWI01000006.1"/>
</dbReference>
<protein>
    <submittedName>
        <fullName evidence="6">GFA family protein</fullName>
    </submittedName>
</protein>
<dbReference type="Pfam" id="PF04828">
    <property type="entry name" value="GFA"/>
    <property type="match status" value="1"/>
</dbReference>
<dbReference type="Gene3D" id="3.90.1590.10">
    <property type="entry name" value="glutathione-dependent formaldehyde- activating enzyme (gfa)"/>
    <property type="match status" value="1"/>
</dbReference>
<proteinExistence type="inferred from homology"/>
<evidence type="ECO:0000313" key="8">
    <source>
        <dbReference type="Proteomes" id="UP000441404"/>
    </source>
</evidence>
<dbReference type="EMBL" id="WIWJ01000014">
    <property type="protein sequence ID" value="MQT47073.1"/>
    <property type="molecule type" value="Genomic_DNA"/>
</dbReference>
<reference evidence="8 9" key="1">
    <citation type="submission" date="2019-10" db="EMBL/GenBank/DDBJ databases">
        <title>Evaluation of single-gene subtyping targets for Pseudomonas.</title>
        <authorList>
            <person name="Reichler S.J."/>
            <person name="Orsi R.H."/>
            <person name="Wiedmann M."/>
            <person name="Martin N.H."/>
            <person name="Murphy S.I."/>
        </authorList>
    </citation>
    <scope>NUCLEOTIDE SEQUENCE [LARGE SCALE GENOMIC DNA]</scope>
    <source>
        <strain evidence="7 9">FSL R10-3254</strain>
        <strain evidence="6 8">FSL R10-3257</strain>
    </source>
</reference>
<comment type="similarity">
    <text evidence="1">Belongs to the Gfa family.</text>
</comment>
<name>A0A6A7YMV7_9PSED</name>
<keyword evidence="3" id="KW-0862">Zinc</keyword>
<dbReference type="InterPro" id="IPR011057">
    <property type="entry name" value="Mss4-like_sf"/>
</dbReference>
<dbReference type="SUPFAM" id="SSF51316">
    <property type="entry name" value="Mss4-like"/>
    <property type="match status" value="1"/>
</dbReference>
<evidence type="ECO:0000313" key="6">
    <source>
        <dbReference type="EMBL" id="MQT47073.1"/>
    </source>
</evidence>
<sequence>MEHTHYSGGCVCGSIRYEALGPAENAHTCSCKTCQRHTGSPTVVWVEFAQERVKWVGPGGAPSVFRTSDYSSRAFCPTCGSSIGAIDDEPTIALLIGGFDDNNGAELAPLYHSFEDIRPRWWCLTPLTP</sequence>
<dbReference type="Proteomes" id="UP000489190">
    <property type="component" value="Unassembled WGS sequence"/>
</dbReference>
<accession>A0A6A7YMV7</accession>
<evidence type="ECO:0000256" key="2">
    <source>
        <dbReference type="ARBA" id="ARBA00022723"/>
    </source>
</evidence>
<dbReference type="PANTHER" id="PTHR33337:SF40">
    <property type="entry name" value="CENP-V_GFA DOMAIN-CONTAINING PROTEIN-RELATED"/>
    <property type="match status" value="1"/>
</dbReference>
<comment type="caution">
    <text evidence="6">The sequence shown here is derived from an EMBL/GenBank/DDBJ whole genome shotgun (WGS) entry which is preliminary data.</text>
</comment>
<dbReference type="GO" id="GO:0016846">
    <property type="term" value="F:carbon-sulfur lyase activity"/>
    <property type="evidence" value="ECO:0007669"/>
    <property type="project" value="InterPro"/>
</dbReference>
<dbReference type="EMBL" id="WIWI01000006">
    <property type="protein sequence ID" value="MQT88163.1"/>
    <property type="molecule type" value="Genomic_DNA"/>
</dbReference>
<evidence type="ECO:0000313" key="9">
    <source>
        <dbReference type="Proteomes" id="UP000489190"/>
    </source>
</evidence>
<dbReference type="PROSITE" id="PS51891">
    <property type="entry name" value="CENP_V_GFA"/>
    <property type="match status" value="1"/>
</dbReference>
<evidence type="ECO:0000259" key="5">
    <source>
        <dbReference type="PROSITE" id="PS51891"/>
    </source>
</evidence>
<dbReference type="InterPro" id="IPR006913">
    <property type="entry name" value="CENP-V/GFA"/>
</dbReference>
<dbReference type="AlphaFoldDB" id="A0A6A7YMV7"/>
<feature type="domain" description="CENP-V/GFA" evidence="5">
    <location>
        <begin position="6"/>
        <end position="123"/>
    </location>
</feature>